<evidence type="ECO:0000313" key="3">
    <source>
        <dbReference type="Proteomes" id="UP000503540"/>
    </source>
</evidence>
<accession>A0A6G9Y7P1</accession>
<dbReference type="SUPFAM" id="SSF140453">
    <property type="entry name" value="EsxAB dimer-like"/>
    <property type="match status" value="1"/>
</dbReference>
<organism evidence="2 3">
    <name type="scientific">Nocardia arthritidis</name>
    <dbReference type="NCBI Taxonomy" id="228602"/>
    <lineage>
        <taxon>Bacteria</taxon>
        <taxon>Bacillati</taxon>
        <taxon>Actinomycetota</taxon>
        <taxon>Actinomycetes</taxon>
        <taxon>Mycobacteriales</taxon>
        <taxon>Nocardiaceae</taxon>
        <taxon>Nocardia</taxon>
    </lineage>
</organism>
<dbReference type="EMBL" id="CP046172">
    <property type="protein sequence ID" value="QIS09073.1"/>
    <property type="molecule type" value="Genomic_DNA"/>
</dbReference>
<feature type="region of interest" description="Disordered" evidence="1">
    <location>
        <begin position="398"/>
        <end position="432"/>
    </location>
</feature>
<dbReference type="InterPro" id="IPR036689">
    <property type="entry name" value="ESAT-6-like_sf"/>
</dbReference>
<feature type="region of interest" description="Disordered" evidence="1">
    <location>
        <begin position="284"/>
        <end position="350"/>
    </location>
</feature>
<feature type="compositionally biased region" description="Basic and acidic residues" evidence="1">
    <location>
        <begin position="554"/>
        <end position="564"/>
    </location>
</feature>
<sequence>MTIETGNREIEEILNDGTKGLQYWIQLVPRYEKAFGSNNGHSVQDLEARYDEQRGMKVRMLESAADGLGRAADVADKQYETQNSEFNRLGSLWQGNAANAGQEMFRQQLTNAQEDKGKVRAAKDAIKGTIGPFREAVKAKAEFTAKLVNDSGEVRVDGKSPEDIDTIIEGAKGETQWFDSFRSNTLYDRVGKIFPDLDVSFMSSSSGSFLRGFNPFAGLWDSGDSPYAEKVKDRCQNWLNDVFKKDYEQKLSTYVEQCKTTNTAFETQYTLITKAMADIQERSYPRPADEVTTTPGTQPPTTDPGQPTTTPGTNPPSTTPGTQPTTTPGTTPTTTPGTTPTTTTNPTSLDGLASLSQAAQQLSSTASTVASTVTSGLSSLGTTIASGVEKAIEEIQKVISPTDTSKTDDPSKGDPTKDGADKNGADKNKGAKPVAEFDLAGKHLKLEMKDGQLKLVESAADGKSHEYTLKLDEHGMPVITTEEKDANPGDTPPKPDGAQPKPDDTHAKPDGTQPKLDGTQHPPTADKDKQEHKAPAAEDPQNKSQIPTPPVPPTKKEDDGEHRPKVPSGQENQQPKPSDSGAELAEAGPL</sequence>
<dbReference type="AlphaFoldDB" id="A0A6G9Y7P1"/>
<protein>
    <submittedName>
        <fullName evidence="2">Uncharacterized protein</fullName>
    </submittedName>
</protein>
<feature type="compositionally biased region" description="Basic and acidic residues" evidence="1">
    <location>
        <begin position="405"/>
        <end position="429"/>
    </location>
</feature>
<reference evidence="2 3" key="1">
    <citation type="journal article" date="2019" name="ACS Chem. Biol.">
        <title>Identification and Mobilization of a Cryptic Antibiotic Biosynthesis Gene Locus from a Human-Pathogenic Nocardia Isolate.</title>
        <authorList>
            <person name="Herisse M."/>
            <person name="Ishida K."/>
            <person name="Porter J.L."/>
            <person name="Howden B."/>
            <person name="Hertweck C."/>
            <person name="Stinear T.P."/>
            <person name="Pidot S.J."/>
        </authorList>
    </citation>
    <scope>NUCLEOTIDE SEQUENCE [LARGE SCALE GENOMIC DNA]</scope>
    <source>
        <strain evidence="2 3">AUSMDU00012717</strain>
    </source>
</reference>
<dbReference type="RefSeq" id="WP_167471221.1">
    <property type="nucleotide sequence ID" value="NZ_CP046172.1"/>
</dbReference>
<dbReference type="KEGG" id="nah:F5544_05805"/>
<feature type="compositionally biased region" description="Basic and acidic residues" evidence="1">
    <location>
        <begin position="524"/>
        <end position="536"/>
    </location>
</feature>
<feature type="region of interest" description="Disordered" evidence="1">
    <location>
        <begin position="467"/>
        <end position="590"/>
    </location>
</feature>
<keyword evidence="3" id="KW-1185">Reference proteome</keyword>
<evidence type="ECO:0000256" key="1">
    <source>
        <dbReference type="SAM" id="MobiDB-lite"/>
    </source>
</evidence>
<dbReference type="Proteomes" id="UP000503540">
    <property type="component" value="Chromosome"/>
</dbReference>
<feature type="compositionally biased region" description="Low complexity" evidence="1">
    <location>
        <begin position="319"/>
        <end position="350"/>
    </location>
</feature>
<feature type="compositionally biased region" description="Low complexity" evidence="1">
    <location>
        <begin position="303"/>
        <end position="312"/>
    </location>
</feature>
<proteinExistence type="predicted"/>
<evidence type="ECO:0000313" key="2">
    <source>
        <dbReference type="EMBL" id="QIS09073.1"/>
    </source>
</evidence>
<name>A0A6G9Y7P1_9NOCA</name>
<feature type="compositionally biased region" description="Basic and acidic residues" evidence="1">
    <location>
        <begin position="467"/>
        <end position="487"/>
    </location>
</feature>
<gene>
    <name evidence="2" type="ORF">F5544_05805</name>
</gene>